<reference evidence="1" key="1">
    <citation type="submission" date="2022-01" db="EMBL/GenBank/DDBJ databases">
        <authorList>
            <person name="King R."/>
        </authorList>
    </citation>
    <scope>NUCLEOTIDE SEQUENCE</scope>
</reference>
<keyword evidence="2" id="KW-1185">Reference proteome</keyword>
<protein>
    <submittedName>
        <fullName evidence="1">Uncharacterized protein</fullName>
    </submittedName>
</protein>
<reference evidence="1" key="2">
    <citation type="submission" date="2022-10" db="EMBL/GenBank/DDBJ databases">
        <authorList>
            <consortium name="ENA_rothamsted_submissions"/>
            <consortium name="culmorum"/>
            <person name="King R."/>
        </authorList>
    </citation>
    <scope>NUCLEOTIDE SEQUENCE</scope>
</reference>
<accession>A0A9N9WP99</accession>
<evidence type="ECO:0000313" key="2">
    <source>
        <dbReference type="Proteomes" id="UP001153620"/>
    </source>
</evidence>
<dbReference type="Proteomes" id="UP001153620">
    <property type="component" value="Chromosome 1"/>
</dbReference>
<name>A0A9N9WP99_9DIPT</name>
<organism evidence="1 2">
    <name type="scientific">Chironomus riparius</name>
    <dbReference type="NCBI Taxonomy" id="315576"/>
    <lineage>
        <taxon>Eukaryota</taxon>
        <taxon>Metazoa</taxon>
        <taxon>Ecdysozoa</taxon>
        <taxon>Arthropoda</taxon>
        <taxon>Hexapoda</taxon>
        <taxon>Insecta</taxon>
        <taxon>Pterygota</taxon>
        <taxon>Neoptera</taxon>
        <taxon>Endopterygota</taxon>
        <taxon>Diptera</taxon>
        <taxon>Nematocera</taxon>
        <taxon>Chironomoidea</taxon>
        <taxon>Chironomidae</taxon>
        <taxon>Chironominae</taxon>
        <taxon>Chironomus</taxon>
    </lineage>
</organism>
<sequence>MIAITLIRLMRTTEISIIS</sequence>
<dbReference type="EMBL" id="OU895877">
    <property type="protein sequence ID" value="CAG9800498.1"/>
    <property type="molecule type" value="Genomic_DNA"/>
</dbReference>
<gene>
    <name evidence="1" type="ORF">CHIRRI_LOCUS3440</name>
</gene>
<proteinExistence type="predicted"/>
<dbReference type="AlphaFoldDB" id="A0A9N9WP99"/>
<evidence type="ECO:0000313" key="1">
    <source>
        <dbReference type="EMBL" id="CAG9800498.1"/>
    </source>
</evidence>